<protein>
    <submittedName>
        <fullName evidence="4">Uncharacterized protein</fullName>
    </submittedName>
</protein>
<dbReference type="PANTHER" id="PTHR22914">
    <property type="entry name" value="CHITIN SYNTHASE"/>
    <property type="match status" value="1"/>
</dbReference>
<dbReference type="GO" id="GO:0071944">
    <property type="term" value="C:cell periphery"/>
    <property type="evidence" value="ECO:0007669"/>
    <property type="project" value="TreeGrafter"/>
</dbReference>
<dbReference type="AlphaFoldDB" id="A0AAD9N7C8"/>
<dbReference type="GO" id="GO:0016020">
    <property type="term" value="C:membrane"/>
    <property type="evidence" value="ECO:0007669"/>
    <property type="project" value="UniProtKB-SubCell"/>
</dbReference>
<dbReference type="EMBL" id="JAODUP010000145">
    <property type="protein sequence ID" value="KAK2159847.1"/>
    <property type="molecule type" value="Genomic_DNA"/>
</dbReference>
<keyword evidence="5" id="KW-1185">Reference proteome</keyword>
<sequence length="119" mass="14024">MEQLLTSYARVNRAKQWNDRQFQGSHLLGQWHQREPPDVLRPATDIGVRIEDCTKVATPYGMSISWELHSVLENKRGMYVTVHLKDNRKVKNKKRQSQIMYMSYVLDYITKKDSRGKLS</sequence>
<evidence type="ECO:0000256" key="3">
    <source>
        <dbReference type="ARBA" id="ARBA00023136"/>
    </source>
</evidence>
<proteinExistence type="predicted"/>
<dbReference type="InterPro" id="IPR004835">
    <property type="entry name" value="Chitin_synth"/>
</dbReference>
<dbReference type="PANTHER" id="PTHR22914:SF41">
    <property type="entry name" value="CHITIN SYNTHASE 7"/>
    <property type="match status" value="1"/>
</dbReference>
<evidence type="ECO:0000256" key="1">
    <source>
        <dbReference type="ARBA" id="ARBA00004141"/>
    </source>
</evidence>
<dbReference type="GO" id="GO:0006031">
    <property type="term" value="P:chitin biosynthetic process"/>
    <property type="evidence" value="ECO:0007669"/>
    <property type="project" value="TreeGrafter"/>
</dbReference>
<name>A0AAD9N7C8_9ANNE</name>
<accession>A0AAD9N7C8</accession>
<evidence type="ECO:0000313" key="5">
    <source>
        <dbReference type="Proteomes" id="UP001208570"/>
    </source>
</evidence>
<dbReference type="GO" id="GO:0004100">
    <property type="term" value="F:chitin synthase activity"/>
    <property type="evidence" value="ECO:0007669"/>
    <property type="project" value="InterPro"/>
</dbReference>
<dbReference type="Proteomes" id="UP001208570">
    <property type="component" value="Unassembled WGS sequence"/>
</dbReference>
<reference evidence="4" key="1">
    <citation type="journal article" date="2023" name="Mol. Biol. Evol.">
        <title>Third-Generation Sequencing Reveals the Adaptive Role of the Epigenome in Three Deep-Sea Polychaetes.</title>
        <authorList>
            <person name="Perez M."/>
            <person name="Aroh O."/>
            <person name="Sun Y."/>
            <person name="Lan Y."/>
            <person name="Juniper S.K."/>
            <person name="Young C.R."/>
            <person name="Angers B."/>
            <person name="Qian P.Y."/>
        </authorList>
    </citation>
    <scope>NUCLEOTIDE SEQUENCE</scope>
    <source>
        <strain evidence="4">P08H-3</strain>
    </source>
</reference>
<evidence type="ECO:0000313" key="4">
    <source>
        <dbReference type="EMBL" id="KAK2159847.1"/>
    </source>
</evidence>
<gene>
    <name evidence="4" type="ORF">LSH36_145g07008</name>
</gene>
<evidence type="ECO:0000256" key="2">
    <source>
        <dbReference type="ARBA" id="ARBA00022692"/>
    </source>
</evidence>
<comment type="subcellular location">
    <subcellularLocation>
        <location evidence="1">Membrane</location>
        <topology evidence="1">Multi-pass membrane protein</topology>
    </subcellularLocation>
</comment>
<keyword evidence="3" id="KW-0472">Membrane</keyword>
<comment type="caution">
    <text evidence="4">The sequence shown here is derived from an EMBL/GenBank/DDBJ whole genome shotgun (WGS) entry which is preliminary data.</text>
</comment>
<organism evidence="4 5">
    <name type="scientific">Paralvinella palmiformis</name>
    <dbReference type="NCBI Taxonomy" id="53620"/>
    <lineage>
        <taxon>Eukaryota</taxon>
        <taxon>Metazoa</taxon>
        <taxon>Spiralia</taxon>
        <taxon>Lophotrochozoa</taxon>
        <taxon>Annelida</taxon>
        <taxon>Polychaeta</taxon>
        <taxon>Sedentaria</taxon>
        <taxon>Canalipalpata</taxon>
        <taxon>Terebellida</taxon>
        <taxon>Terebelliformia</taxon>
        <taxon>Alvinellidae</taxon>
        <taxon>Paralvinella</taxon>
    </lineage>
</organism>
<keyword evidence="2" id="KW-0812">Transmembrane</keyword>